<keyword evidence="3 5" id="KW-0697">Rotamase</keyword>
<comment type="catalytic activity">
    <reaction evidence="1 5">
        <text>[protein]-peptidylproline (omega=180) = [protein]-peptidylproline (omega=0)</text>
        <dbReference type="Rhea" id="RHEA:16237"/>
        <dbReference type="Rhea" id="RHEA-COMP:10747"/>
        <dbReference type="Rhea" id="RHEA-COMP:10748"/>
        <dbReference type="ChEBI" id="CHEBI:83833"/>
        <dbReference type="ChEBI" id="CHEBI:83834"/>
        <dbReference type="EC" id="5.2.1.8"/>
    </reaction>
</comment>
<feature type="compositionally biased region" description="Basic and acidic residues" evidence="6">
    <location>
        <begin position="244"/>
        <end position="254"/>
    </location>
</feature>
<proteinExistence type="predicted"/>
<organism evidence="8 9">
    <name type="scientific">Symbiodinium microadriaticum</name>
    <name type="common">Dinoflagellate</name>
    <name type="synonym">Zooxanthella microadriatica</name>
    <dbReference type="NCBI Taxonomy" id="2951"/>
    <lineage>
        <taxon>Eukaryota</taxon>
        <taxon>Sar</taxon>
        <taxon>Alveolata</taxon>
        <taxon>Dinophyceae</taxon>
        <taxon>Suessiales</taxon>
        <taxon>Symbiodiniaceae</taxon>
        <taxon>Symbiodinium</taxon>
    </lineage>
</organism>
<evidence type="ECO:0000256" key="3">
    <source>
        <dbReference type="ARBA" id="ARBA00023110"/>
    </source>
</evidence>
<dbReference type="EC" id="5.2.1.8" evidence="2 5"/>
<dbReference type="PANTHER" id="PTHR43811">
    <property type="entry name" value="FKBP-TYPE PEPTIDYL-PROLYL CIS-TRANS ISOMERASE FKPA"/>
    <property type="match status" value="1"/>
</dbReference>
<evidence type="ECO:0000313" key="9">
    <source>
        <dbReference type="Proteomes" id="UP000186817"/>
    </source>
</evidence>
<reference evidence="8 9" key="1">
    <citation type="submission" date="2016-02" db="EMBL/GenBank/DDBJ databases">
        <title>Genome analysis of coral dinoflagellate symbionts highlights evolutionary adaptations to a symbiotic lifestyle.</title>
        <authorList>
            <person name="Aranda M."/>
            <person name="Li Y."/>
            <person name="Liew Y.J."/>
            <person name="Baumgarten S."/>
            <person name="Simakov O."/>
            <person name="Wilson M."/>
            <person name="Piel J."/>
            <person name="Ashoor H."/>
            <person name="Bougouffa S."/>
            <person name="Bajic V.B."/>
            <person name="Ryu T."/>
            <person name="Ravasi T."/>
            <person name="Bayer T."/>
            <person name="Micklem G."/>
            <person name="Kim H."/>
            <person name="Bhak J."/>
            <person name="Lajeunesse T.C."/>
            <person name="Voolstra C.R."/>
        </authorList>
    </citation>
    <scope>NUCLEOTIDE SEQUENCE [LARGE SCALE GENOMIC DNA]</scope>
    <source>
        <strain evidence="8 9">CCMP2467</strain>
    </source>
</reference>
<dbReference type="OrthoDB" id="1902587at2759"/>
<feature type="region of interest" description="Disordered" evidence="6">
    <location>
        <begin position="235"/>
        <end position="259"/>
    </location>
</feature>
<evidence type="ECO:0000256" key="2">
    <source>
        <dbReference type="ARBA" id="ARBA00013194"/>
    </source>
</evidence>
<comment type="caution">
    <text evidence="8">The sequence shown here is derived from an EMBL/GenBank/DDBJ whole genome shotgun (WGS) entry which is preliminary data.</text>
</comment>
<dbReference type="InterPro" id="IPR046357">
    <property type="entry name" value="PPIase_dom_sf"/>
</dbReference>
<dbReference type="InterPro" id="IPR001179">
    <property type="entry name" value="PPIase_FKBP_dom"/>
</dbReference>
<evidence type="ECO:0000256" key="4">
    <source>
        <dbReference type="ARBA" id="ARBA00023235"/>
    </source>
</evidence>
<evidence type="ECO:0000256" key="5">
    <source>
        <dbReference type="PROSITE-ProRule" id="PRU00277"/>
    </source>
</evidence>
<dbReference type="Gene3D" id="3.10.50.40">
    <property type="match status" value="2"/>
</dbReference>
<accession>A0A1Q9D284</accession>
<name>A0A1Q9D284_SYMMI</name>
<keyword evidence="9" id="KW-1185">Reference proteome</keyword>
<protein>
    <recommendedName>
        <fullName evidence="2 5">peptidylprolyl isomerase</fullName>
        <ecNumber evidence="2 5">5.2.1.8</ecNumber>
    </recommendedName>
</protein>
<dbReference type="EMBL" id="LSRX01000769">
    <property type="protein sequence ID" value="OLP89278.1"/>
    <property type="molecule type" value="Genomic_DNA"/>
</dbReference>
<dbReference type="SUPFAM" id="SSF54534">
    <property type="entry name" value="FKBP-like"/>
    <property type="match status" value="2"/>
</dbReference>
<evidence type="ECO:0000313" key="8">
    <source>
        <dbReference type="EMBL" id="OLP89278.1"/>
    </source>
</evidence>
<dbReference type="PROSITE" id="PS50059">
    <property type="entry name" value="FKBP_PPIASE"/>
    <property type="match status" value="2"/>
</dbReference>
<evidence type="ECO:0000256" key="6">
    <source>
        <dbReference type="SAM" id="MobiDB-lite"/>
    </source>
</evidence>
<evidence type="ECO:0000256" key="1">
    <source>
        <dbReference type="ARBA" id="ARBA00000971"/>
    </source>
</evidence>
<feature type="domain" description="PPIase FKBP-type" evidence="7">
    <location>
        <begin position="413"/>
        <end position="497"/>
    </location>
</feature>
<dbReference type="Pfam" id="PF00254">
    <property type="entry name" value="FKBP_C"/>
    <property type="match status" value="2"/>
</dbReference>
<dbReference type="PANTHER" id="PTHR43811:SF19">
    <property type="entry name" value="39 KDA FK506-BINDING NUCLEAR PROTEIN"/>
    <property type="match status" value="1"/>
</dbReference>
<sequence>MHQTTASNSDGRQGRRLIVSERATDVTCSLAVPNGADKSSSDLDRVGALKHQKSGTAVPHVLKALGSVQLSQVCDFLDALRSGGGQFQDLTKLTAMVGQVGGLTRLVRTLEKLKDVSRLTDIIQYGDSCLRQGLLDAEDQTSHPAVLGKLGYAGDMRQHKESKLTYRSVAINLSAAFMAAQRGSRLFWLLLLVASWRCSDIGFLLRGAVPNAHRRELFLLTTSATQVLRPGAASAEGFDPFGEQQKKKAPKDLKNPPPDVQVTKSGLKYKILKPVDCESVKCSKPNIFDKVSVDFTGYELDGRIFDSSRKRGRLTFPVSQVIRGWTEGLLNMNVGETARLWIPSNLGFGSAGKGGPAGDIVVDVTLYGLKRGQAPPPIPENLDAPPSDAELFKSGLAAKIIRPGNGTETAAEATKVTVEYYGWTTDGQLFDSSTMRGQTVELQQKNVPKGVWEGIQLMREGETRRLWVPPSLGYGSQRDDGGPCGMLIFDVFLQSFEKGGFFR</sequence>
<gene>
    <name evidence="8" type="primary">FKBP4</name>
    <name evidence="8" type="ORF">AK812_SmicGene29285</name>
</gene>
<dbReference type="GO" id="GO:0003755">
    <property type="term" value="F:peptidyl-prolyl cis-trans isomerase activity"/>
    <property type="evidence" value="ECO:0007669"/>
    <property type="project" value="UniProtKB-KW"/>
</dbReference>
<dbReference type="Proteomes" id="UP000186817">
    <property type="component" value="Unassembled WGS sequence"/>
</dbReference>
<feature type="domain" description="PPIase FKBP-type" evidence="7">
    <location>
        <begin position="288"/>
        <end position="370"/>
    </location>
</feature>
<keyword evidence="4 5" id="KW-0413">Isomerase</keyword>
<dbReference type="AlphaFoldDB" id="A0A1Q9D284"/>
<evidence type="ECO:0000259" key="7">
    <source>
        <dbReference type="PROSITE" id="PS50059"/>
    </source>
</evidence>